<organism evidence="1 2">
    <name type="scientific">Fischerella muscicola CCMEE 5323</name>
    <dbReference type="NCBI Taxonomy" id="2019572"/>
    <lineage>
        <taxon>Bacteria</taxon>
        <taxon>Bacillati</taxon>
        <taxon>Cyanobacteriota</taxon>
        <taxon>Cyanophyceae</taxon>
        <taxon>Nostocales</taxon>
        <taxon>Hapalosiphonaceae</taxon>
        <taxon>Fischerella</taxon>
    </lineage>
</organism>
<name>A0A2N6JXS6_FISMU</name>
<evidence type="ECO:0000313" key="1">
    <source>
        <dbReference type="EMBL" id="PLZ85399.1"/>
    </source>
</evidence>
<accession>A0A2N6JXS6</accession>
<reference evidence="1 2" key="1">
    <citation type="submission" date="2017-08" db="EMBL/GenBank/DDBJ databases">
        <title>Genomes of Fischerella (Mastigocladus) sp. strains.</title>
        <authorList>
            <person name="Miller S.R."/>
        </authorList>
    </citation>
    <scope>NUCLEOTIDE SEQUENCE [LARGE SCALE GENOMIC DNA]</scope>
    <source>
        <strain evidence="1 2">CCMEE 5323</strain>
    </source>
</reference>
<dbReference type="EMBL" id="NRQW01000523">
    <property type="protein sequence ID" value="PLZ85399.1"/>
    <property type="molecule type" value="Genomic_DNA"/>
</dbReference>
<sequence length="217" mass="23637">MRQTILSALNSWLQPSHKTVLLFDSVAAAHEIAFMLNGEWDECNGVNLSKCDEVAINTAASLVDTSWCYQGTSVAVLSKLTTDELLRRYGIGERNFTNANLRCANLCSLLLSEVNFNWAKLSWANLSGANLSKSDLTAADMQNANLSDINLSKSRLVRANLVSTNLSRADLKGADLSHACLRNANLYQADLRGANIFQTDFQGADCSGAIFDTVIPK</sequence>
<dbReference type="Gene3D" id="2.160.20.80">
    <property type="entry name" value="E3 ubiquitin-protein ligase SopA"/>
    <property type="match status" value="1"/>
</dbReference>
<dbReference type="InterPro" id="IPR051082">
    <property type="entry name" value="Pentapeptide-BTB/POZ_domain"/>
</dbReference>
<dbReference type="InterPro" id="IPR001646">
    <property type="entry name" value="5peptide_repeat"/>
</dbReference>
<protein>
    <submittedName>
        <fullName evidence="1">Pentapeptide repeat-containing protein</fullName>
    </submittedName>
</protein>
<dbReference type="AlphaFoldDB" id="A0A2N6JXS6"/>
<dbReference type="PANTHER" id="PTHR14136:SF17">
    <property type="entry name" value="BTB_POZ DOMAIN-CONTAINING PROTEIN KCTD9"/>
    <property type="match status" value="1"/>
</dbReference>
<gene>
    <name evidence="1" type="ORF">CEN44_22410</name>
</gene>
<dbReference type="Proteomes" id="UP000235036">
    <property type="component" value="Unassembled WGS sequence"/>
</dbReference>
<dbReference type="RefSeq" id="WP_016870314.1">
    <property type="nucleotide sequence ID" value="NZ_CAWNVR010000650.1"/>
</dbReference>
<proteinExistence type="predicted"/>
<evidence type="ECO:0000313" key="2">
    <source>
        <dbReference type="Proteomes" id="UP000235036"/>
    </source>
</evidence>
<dbReference type="PANTHER" id="PTHR14136">
    <property type="entry name" value="BTB_POZ DOMAIN-CONTAINING PROTEIN KCTD9"/>
    <property type="match status" value="1"/>
</dbReference>
<dbReference type="Pfam" id="PF00805">
    <property type="entry name" value="Pentapeptide"/>
    <property type="match status" value="2"/>
</dbReference>
<keyword evidence="2" id="KW-1185">Reference proteome</keyword>
<comment type="caution">
    <text evidence="1">The sequence shown here is derived from an EMBL/GenBank/DDBJ whole genome shotgun (WGS) entry which is preliminary data.</text>
</comment>
<dbReference type="SUPFAM" id="SSF141571">
    <property type="entry name" value="Pentapeptide repeat-like"/>
    <property type="match status" value="1"/>
</dbReference>